<evidence type="ECO:0000256" key="21">
    <source>
        <dbReference type="ARBA" id="ARBA00056891"/>
    </source>
</evidence>
<feature type="transmembrane region" description="Helical" evidence="26">
    <location>
        <begin position="387"/>
        <end position="406"/>
    </location>
</feature>
<keyword evidence="5" id="KW-0813">Transport</keyword>
<feature type="transmembrane region" description="Helical" evidence="26">
    <location>
        <begin position="363"/>
        <end position="381"/>
    </location>
</feature>
<evidence type="ECO:0000256" key="20">
    <source>
        <dbReference type="ARBA" id="ARBA00051612"/>
    </source>
</evidence>
<comment type="caution">
    <text evidence="28">The sequence shown here is derived from an EMBL/GenBank/DDBJ whole genome shotgun (WGS) entry which is preliminary data.</text>
</comment>
<comment type="subcellular location">
    <subcellularLocation>
        <location evidence="2">Basolateral cell membrane</location>
        <topology evidence="2">Multi-pass membrane protein</topology>
    </subcellularLocation>
    <subcellularLocation>
        <location evidence="3">Cytoplasmic vesicle</location>
        <location evidence="3">Secretory vesicle membrane</location>
        <topology evidence="3">Multi-pass membrane protein</topology>
    </subcellularLocation>
    <subcellularLocation>
        <location evidence="1">Cytoplasmic vesicle</location>
        <location evidence="1">Secretory vesicle</location>
        <location evidence="1">Synaptic vesicle membrane</location>
    </subcellularLocation>
    <subcellularLocation>
        <location evidence="4">Lysosome membrane</location>
    </subcellularLocation>
</comment>
<dbReference type="FunFam" id="1.20.1250.20:FF:000067">
    <property type="entry name" value="sialin isoform X2"/>
    <property type="match status" value="1"/>
</dbReference>
<keyword evidence="11 26" id="KW-0472">Membrane</keyword>
<feature type="transmembrane region" description="Helical" evidence="26">
    <location>
        <begin position="169"/>
        <end position="189"/>
    </location>
</feature>
<dbReference type="InterPro" id="IPR020846">
    <property type="entry name" value="MFS_dom"/>
</dbReference>
<sequence>MAFFGLFNLYTLQSNLSIAIVVMTENKTIVLDDNSVVYRPEFDWDSKIQGHVLSSVFYGFTSTQLFGGWLSAKIGGKKMFGIGIGVPALLTLVTPWCARRSVYLLLTTRIIEGIFEGVTYPCIYAMWSKWAPPLERTMLATLAFSGCYVGIFVSMTASAYLATVLGWPSIFYFFGGVGLVWFVIWWIFVAESPAEDPRILKEELEYIRNSLRNVDAKGNIRHPWKRIFTSMPVLAIVVAQLTYDWGFYILLTELPKFMKGKLNYDLDKTGILSSLPYLVMAIKLPISGQVADWFRKKKFFTTTQVRKSLTCGGFMMNAVLMLVAAFSTSSTLTVVYLVLAGGLGVCAWSGFGVNHLDIAPQHASVIMGVSNSVGTLAGIFGPVVAGYIVTAQSAAYIYLVLLYMEYLHRGSSKTCPRWMFWKKRRYVVATIAFFGFFNASALKANLSIAIVAMTENKTVVLDDNTVGNGPEFDWDSKIQGYVLSSFFYGYITTQLFGGWLSAKIGGKKLFGVGVGVPALLTLITPWCAKTNVYLLLTVRIIEGVFEGVTYPCIHAVWSRWAPPLERTKLATLAFSGSYQQCSDGLVFFIFLELWVWSGL</sequence>
<dbReference type="Pfam" id="PF07690">
    <property type="entry name" value="MFS_1"/>
    <property type="match status" value="2"/>
</dbReference>
<dbReference type="Proteomes" id="UP000719412">
    <property type="component" value="Unassembled WGS sequence"/>
</dbReference>
<evidence type="ECO:0000256" key="2">
    <source>
        <dbReference type="ARBA" id="ARBA00004554"/>
    </source>
</evidence>
<dbReference type="FunFam" id="1.20.1250.20:FF:000423">
    <property type="entry name" value="Putative inorganic phosphate cotransporter-like Protein"/>
    <property type="match status" value="1"/>
</dbReference>
<dbReference type="GO" id="GO:0005765">
    <property type="term" value="C:lysosomal membrane"/>
    <property type="evidence" value="ECO:0007669"/>
    <property type="project" value="UniProtKB-SubCell"/>
</dbReference>
<comment type="catalytic activity">
    <reaction evidence="15">
        <text>2 nitrate(out) + H(+)(out) = 2 nitrate(in) + H(+)(in)</text>
        <dbReference type="Rhea" id="RHEA:71539"/>
        <dbReference type="ChEBI" id="CHEBI:15378"/>
        <dbReference type="ChEBI" id="CHEBI:17632"/>
    </reaction>
    <physiologicalReaction direction="left-to-right" evidence="15">
        <dbReference type="Rhea" id="RHEA:71540"/>
    </physiologicalReaction>
</comment>
<proteinExistence type="predicted"/>
<feature type="transmembrane region" description="Helical" evidence="26">
    <location>
        <begin position="333"/>
        <end position="351"/>
    </location>
</feature>
<feature type="transmembrane region" description="Helical" evidence="26">
    <location>
        <begin position="227"/>
        <end position="251"/>
    </location>
</feature>
<evidence type="ECO:0000256" key="13">
    <source>
        <dbReference type="ARBA" id="ARBA00023228"/>
    </source>
</evidence>
<feature type="transmembrane region" description="Helical" evidence="26">
    <location>
        <begin position="309"/>
        <end position="327"/>
    </location>
</feature>
<keyword evidence="10" id="KW-0770">Synapse</keyword>
<evidence type="ECO:0000256" key="14">
    <source>
        <dbReference type="ARBA" id="ARBA00023329"/>
    </source>
</evidence>
<reference evidence="28" key="1">
    <citation type="journal article" date="2020" name="J Insects Food Feed">
        <title>The yellow mealworm (Tenebrio molitor) genome: a resource for the emerging insects as food and feed industry.</title>
        <authorList>
            <person name="Eriksson T."/>
            <person name="Andere A."/>
            <person name="Kelstrup H."/>
            <person name="Emery V."/>
            <person name="Picard C."/>
        </authorList>
    </citation>
    <scope>NUCLEOTIDE SEQUENCE</scope>
    <source>
        <strain evidence="28">Stoneville</strain>
        <tissue evidence="28">Whole head</tissue>
    </source>
</reference>
<evidence type="ECO:0000256" key="22">
    <source>
        <dbReference type="ARBA" id="ARBA00069713"/>
    </source>
</evidence>
<feature type="domain" description="Major facilitator superfamily (MFS) profile" evidence="27">
    <location>
        <begin position="1"/>
        <end position="455"/>
    </location>
</feature>
<dbReference type="GO" id="GO:0030672">
    <property type="term" value="C:synaptic vesicle membrane"/>
    <property type="evidence" value="ECO:0007669"/>
    <property type="project" value="UniProtKB-SubCell"/>
</dbReference>
<evidence type="ECO:0000256" key="26">
    <source>
        <dbReference type="SAM" id="Phobius"/>
    </source>
</evidence>
<evidence type="ECO:0000256" key="25">
    <source>
        <dbReference type="ARBA" id="ARBA00081925"/>
    </source>
</evidence>
<feature type="transmembrane region" description="Helical" evidence="26">
    <location>
        <begin position="509"/>
        <end position="526"/>
    </location>
</feature>
<feature type="transmembrane region" description="Helical" evidence="26">
    <location>
        <begin position="271"/>
        <end position="288"/>
    </location>
</feature>
<comment type="catalytic activity">
    <reaction evidence="16">
        <text>L-aspartate(out) = L-aspartate(in)</text>
        <dbReference type="Rhea" id="RHEA:66332"/>
        <dbReference type="ChEBI" id="CHEBI:29991"/>
    </reaction>
    <physiologicalReaction direction="left-to-right" evidence="16">
        <dbReference type="Rhea" id="RHEA:66333"/>
    </physiologicalReaction>
</comment>
<keyword evidence="29" id="KW-1185">Reference proteome</keyword>
<evidence type="ECO:0000256" key="5">
    <source>
        <dbReference type="ARBA" id="ARBA00022448"/>
    </source>
</evidence>
<evidence type="ECO:0000256" key="3">
    <source>
        <dbReference type="ARBA" id="ARBA00004638"/>
    </source>
</evidence>
<dbReference type="GO" id="GO:0016323">
    <property type="term" value="C:basolateral plasma membrane"/>
    <property type="evidence" value="ECO:0007669"/>
    <property type="project" value="UniProtKB-SubCell"/>
</dbReference>
<evidence type="ECO:0000256" key="10">
    <source>
        <dbReference type="ARBA" id="ARBA00023018"/>
    </source>
</evidence>
<keyword evidence="14" id="KW-0968">Cytoplasmic vesicle</keyword>
<comment type="catalytic activity">
    <reaction evidence="17">
        <text>N-acetylneuraminate(in) + H(+)(in) = N-acetylneuraminate(out) + H(+)(out)</text>
        <dbReference type="Rhea" id="RHEA:28987"/>
        <dbReference type="ChEBI" id="CHEBI:15378"/>
        <dbReference type="ChEBI" id="CHEBI:35418"/>
    </reaction>
    <physiologicalReaction direction="right-to-left" evidence="17">
        <dbReference type="Rhea" id="RHEA:28989"/>
    </physiologicalReaction>
</comment>
<comment type="catalytic activity">
    <reaction evidence="19">
        <text>L-glutamate(out) = L-glutamate(in)</text>
        <dbReference type="Rhea" id="RHEA:66336"/>
        <dbReference type="ChEBI" id="CHEBI:29985"/>
    </reaction>
    <physiologicalReaction direction="left-to-right" evidence="19">
        <dbReference type="Rhea" id="RHEA:66337"/>
    </physiologicalReaction>
</comment>
<dbReference type="SUPFAM" id="SSF103473">
    <property type="entry name" value="MFS general substrate transporter"/>
    <property type="match status" value="2"/>
</dbReference>
<feature type="transmembrane region" description="Helical" evidence="26">
    <location>
        <begin position="426"/>
        <end position="453"/>
    </location>
</feature>
<keyword evidence="6" id="KW-1003">Cell membrane</keyword>
<evidence type="ECO:0000256" key="18">
    <source>
        <dbReference type="ARBA" id="ARBA00051403"/>
    </source>
</evidence>
<feature type="transmembrane region" description="Helical" evidence="26">
    <location>
        <begin position="139"/>
        <end position="163"/>
    </location>
</feature>
<name>A0A8J6HP22_TENMO</name>
<reference evidence="28" key="2">
    <citation type="submission" date="2021-08" db="EMBL/GenBank/DDBJ databases">
        <authorList>
            <person name="Eriksson T."/>
        </authorList>
    </citation>
    <scope>NUCLEOTIDE SEQUENCE</scope>
    <source>
        <strain evidence="28">Stoneville</strain>
        <tissue evidence="28">Whole head</tissue>
    </source>
</reference>
<comment type="catalytic activity">
    <reaction evidence="18">
        <text>N-acetyl-L-aspartyl-L-glutamate(out) = N-acetyl-L-aspartyl-L-glutamate(in)</text>
        <dbReference type="Rhea" id="RHEA:72599"/>
        <dbReference type="ChEBI" id="CHEBI:76931"/>
    </reaction>
    <physiologicalReaction direction="left-to-right" evidence="18">
        <dbReference type="Rhea" id="RHEA:72600"/>
    </physiologicalReaction>
</comment>
<comment type="function">
    <text evidence="21">Receptor for CM101, a polysaccharide produced by group B Streptococcus with antipathoangiogenic properties.</text>
</comment>
<comment type="catalytic activity">
    <reaction evidence="20">
        <text>D-glucuronate(out) + H(+)(out) = D-glucuronate(in) + H(+)(in)</text>
        <dbReference type="Rhea" id="RHEA:72591"/>
        <dbReference type="ChEBI" id="CHEBI:15378"/>
        <dbReference type="ChEBI" id="CHEBI:58720"/>
    </reaction>
    <physiologicalReaction direction="left-to-right" evidence="20">
        <dbReference type="Rhea" id="RHEA:72592"/>
    </physiologicalReaction>
</comment>
<evidence type="ECO:0000256" key="23">
    <source>
        <dbReference type="ARBA" id="ARBA00080244"/>
    </source>
</evidence>
<dbReference type="GO" id="GO:0006820">
    <property type="term" value="P:monoatomic anion transport"/>
    <property type="evidence" value="ECO:0007669"/>
    <property type="project" value="TreeGrafter"/>
</dbReference>
<dbReference type="InterPro" id="IPR036259">
    <property type="entry name" value="MFS_trans_sf"/>
</dbReference>
<dbReference type="FunFam" id="1.20.1250.20:FF:000003">
    <property type="entry name" value="Solute carrier family 17 member 3"/>
    <property type="match status" value="1"/>
</dbReference>
<dbReference type="PANTHER" id="PTHR11662:SF455">
    <property type="entry name" value="GH23975P"/>
    <property type="match status" value="1"/>
</dbReference>
<dbReference type="PANTHER" id="PTHR11662">
    <property type="entry name" value="SOLUTE CARRIER FAMILY 17"/>
    <property type="match status" value="1"/>
</dbReference>
<feature type="transmembrane region" description="Helical" evidence="26">
    <location>
        <begin position="52"/>
        <end position="72"/>
    </location>
</feature>
<dbReference type="InterPro" id="IPR050382">
    <property type="entry name" value="MFS_Na/Anion_cotransporter"/>
</dbReference>
<dbReference type="AlphaFoldDB" id="A0A8J6HP22"/>
<keyword evidence="9 26" id="KW-1133">Transmembrane helix</keyword>
<dbReference type="CDD" id="cd17318">
    <property type="entry name" value="MFS_SLC17"/>
    <property type="match status" value="1"/>
</dbReference>
<evidence type="ECO:0000256" key="15">
    <source>
        <dbReference type="ARBA" id="ARBA00050101"/>
    </source>
</evidence>
<evidence type="ECO:0000256" key="6">
    <source>
        <dbReference type="ARBA" id="ARBA00022475"/>
    </source>
</evidence>
<keyword evidence="13" id="KW-0458">Lysosome</keyword>
<evidence type="ECO:0000256" key="8">
    <source>
        <dbReference type="ARBA" id="ARBA00022847"/>
    </source>
</evidence>
<evidence type="ECO:0000256" key="7">
    <source>
        <dbReference type="ARBA" id="ARBA00022692"/>
    </source>
</evidence>
<dbReference type="Gene3D" id="1.20.1250.20">
    <property type="entry name" value="MFS general substrate transporter like domains"/>
    <property type="match status" value="3"/>
</dbReference>
<feature type="transmembrane region" description="Helical" evidence="26">
    <location>
        <begin position="478"/>
        <end position="497"/>
    </location>
</feature>
<keyword evidence="8" id="KW-0769">Symport</keyword>
<dbReference type="PROSITE" id="PS50850">
    <property type="entry name" value="MFS"/>
    <property type="match status" value="1"/>
</dbReference>
<evidence type="ECO:0000256" key="11">
    <source>
        <dbReference type="ARBA" id="ARBA00023136"/>
    </source>
</evidence>
<evidence type="ECO:0000256" key="19">
    <source>
        <dbReference type="ARBA" id="ARBA00051447"/>
    </source>
</evidence>
<evidence type="ECO:0000256" key="9">
    <source>
        <dbReference type="ARBA" id="ARBA00022989"/>
    </source>
</evidence>
<evidence type="ECO:0000259" key="27">
    <source>
        <dbReference type="PROSITE" id="PS50850"/>
    </source>
</evidence>
<dbReference type="GO" id="GO:0046942">
    <property type="term" value="P:carboxylic acid transport"/>
    <property type="evidence" value="ECO:0007669"/>
    <property type="project" value="UniProtKB-ARBA"/>
</dbReference>
<organism evidence="28 29">
    <name type="scientific">Tenebrio molitor</name>
    <name type="common">Yellow mealworm beetle</name>
    <dbReference type="NCBI Taxonomy" id="7067"/>
    <lineage>
        <taxon>Eukaryota</taxon>
        <taxon>Metazoa</taxon>
        <taxon>Ecdysozoa</taxon>
        <taxon>Arthropoda</taxon>
        <taxon>Hexapoda</taxon>
        <taxon>Insecta</taxon>
        <taxon>Pterygota</taxon>
        <taxon>Neoptera</taxon>
        <taxon>Endopterygota</taxon>
        <taxon>Coleoptera</taxon>
        <taxon>Polyphaga</taxon>
        <taxon>Cucujiformia</taxon>
        <taxon>Tenebrionidae</taxon>
        <taxon>Tenebrio</taxon>
    </lineage>
</organism>
<evidence type="ECO:0000313" key="28">
    <source>
        <dbReference type="EMBL" id="KAH0818160.1"/>
    </source>
</evidence>
<evidence type="ECO:0000256" key="1">
    <source>
        <dbReference type="ARBA" id="ARBA00004432"/>
    </source>
</evidence>
<evidence type="ECO:0000256" key="16">
    <source>
        <dbReference type="ARBA" id="ARBA00050554"/>
    </source>
</evidence>
<dbReference type="InterPro" id="IPR011701">
    <property type="entry name" value="MFS"/>
</dbReference>
<keyword evidence="7 26" id="KW-0812">Transmembrane</keyword>
<protein>
    <recommendedName>
        <fullName evidence="22">Sialin</fullName>
    </recommendedName>
    <alternativeName>
        <fullName evidence="25">H(+)/nitrate cotransporter</fullName>
    </alternativeName>
    <alternativeName>
        <fullName evidence="23">H(+)/sialic acid cotransporter</fullName>
    </alternativeName>
    <alternativeName>
        <fullName evidence="24">Vesicular excitatory amino acid transporter</fullName>
    </alternativeName>
</protein>
<evidence type="ECO:0000256" key="17">
    <source>
        <dbReference type="ARBA" id="ARBA00050625"/>
    </source>
</evidence>
<keyword evidence="12" id="KW-0325">Glycoprotein</keyword>
<accession>A0A8J6HP22</accession>
<evidence type="ECO:0000256" key="24">
    <source>
        <dbReference type="ARBA" id="ARBA00081195"/>
    </source>
</evidence>
<gene>
    <name evidence="28" type="ORF">GEV33_004631</name>
</gene>
<dbReference type="EMBL" id="JABDTM020018274">
    <property type="protein sequence ID" value="KAH0818160.1"/>
    <property type="molecule type" value="Genomic_DNA"/>
</dbReference>
<evidence type="ECO:0000256" key="4">
    <source>
        <dbReference type="ARBA" id="ARBA00004656"/>
    </source>
</evidence>
<dbReference type="GO" id="GO:0015293">
    <property type="term" value="F:symporter activity"/>
    <property type="evidence" value="ECO:0007669"/>
    <property type="project" value="UniProtKB-KW"/>
</dbReference>
<evidence type="ECO:0000313" key="29">
    <source>
        <dbReference type="Proteomes" id="UP000719412"/>
    </source>
</evidence>
<feature type="transmembrane region" description="Helical" evidence="26">
    <location>
        <begin position="79"/>
        <end position="96"/>
    </location>
</feature>
<evidence type="ECO:0000256" key="12">
    <source>
        <dbReference type="ARBA" id="ARBA00023180"/>
    </source>
</evidence>
<feature type="transmembrane region" description="Helical" evidence="26">
    <location>
        <begin position="102"/>
        <end position="127"/>
    </location>
</feature>